<evidence type="ECO:0000256" key="3">
    <source>
        <dbReference type="ARBA" id="ARBA00022448"/>
    </source>
</evidence>
<feature type="region of interest" description="Disordered" evidence="9">
    <location>
        <begin position="453"/>
        <end position="475"/>
    </location>
</feature>
<dbReference type="Pfam" id="PF02321">
    <property type="entry name" value="OEP"/>
    <property type="match status" value="2"/>
</dbReference>
<evidence type="ECO:0000256" key="8">
    <source>
        <dbReference type="SAM" id="Coils"/>
    </source>
</evidence>
<name>A0A6G4R1Z2_9CAUL</name>
<feature type="coiled-coil region" evidence="8">
    <location>
        <begin position="139"/>
        <end position="166"/>
    </location>
</feature>
<dbReference type="PANTHER" id="PTHR30026">
    <property type="entry name" value="OUTER MEMBRANE PROTEIN TOLC"/>
    <property type="match status" value="1"/>
</dbReference>
<protein>
    <submittedName>
        <fullName evidence="10">TolC family outer membrane protein</fullName>
    </submittedName>
</protein>
<sequence>MGLITSGLLGVAGGAGAETLAEAASLVYEGNPQLLAQRAQLRAVQEAYHQALGAFAPTASARFSRTRTDVPDLDVEASYASDQFSLEQPLYLGGAGHASLKLALAQAASGREALLQSEQQILQALVVAFSAVRRDEEGVAIARENVQVLEQQLSETEAKFALYEVTITDRSQAEARLAAARARLLAREGQLAQSRGDYLAVVGQNPGELAPPPVTPNLPATIDDALSRAERNNRNLRIAVYTLQETQARLEMAKAQARPTVSLQVQNAESPLNSFNPVDSVRATTAGLVFRQPFPNGAVRSRIVAAEAQGQRDELLIDDARRQAIRSVSQAWNQLAAARATVSARRLEIRAQQTAYDSVKEEQRLGLRTVLEVLNAEQELRDAKFGLVETTYQEYVASTALLAAMGELRFIDFVPGLQEISPTRRRAFHAPWVHVLDKVDSIGASDPAPIETVVARSGGRPDRSLALPPASQDGP</sequence>
<evidence type="ECO:0000256" key="9">
    <source>
        <dbReference type="SAM" id="MobiDB-lite"/>
    </source>
</evidence>
<keyword evidence="8" id="KW-0175">Coiled coil</keyword>
<dbReference type="RefSeq" id="WP_165261613.1">
    <property type="nucleotide sequence ID" value="NZ_JAAKGT010000011.1"/>
</dbReference>
<dbReference type="GO" id="GO:0015562">
    <property type="term" value="F:efflux transmembrane transporter activity"/>
    <property type="evidence" value="ECO:0007669"/>
    <property type="project" value="InterPro"/>
</dbReference>
<proteinExistence type="inferred from homology"/>
<evidence type="ECO:0000256" key="7">
    <source>
        <dbReference type="ARBA" id="ARBA00023237"/>
    </source>
</evidence>
<dbReference type="SUPFAM" id="SSF56954">
    <property type="entry name" value="Outer membrane efflux proteins (OEP)"/>
    <property type="match status" value="1"/>
</dbReference>
<keyword evidence="6" id="KW-0472">Membrane</keyword>
<evidence type="ECO:0000256" key="1">
    <source>
        <dbReference type="ARBA" id="ARBA00004442"/>
    </source>
</evidence>
<comment type="similarity">
    <text evidence="2">Belongs to the outer membrane factor (OMF) (TC 1.B.17) family.</text>
</comment>
<organism evidence="10">
    <name type="scientific">Caulobacter sp. 602-2</name>
    <dbReference type="NCBI Taxonomy" id="2710887"/>
    <lineage>
        <taxon>Bacteria</taxon>
        <taxon>Pseudomonadati</taxon>
        <taxon>Pseudomonadota</taxon>
        <taxon>Alphaproteobacteria</taxon>
        <taxon>Caulobacterales</taxon>
        <taxon>Caulobacteraceae</taxon>
        <taxon>Caulobacter</taxon>
    </lineage>
</organism>
<dbReference type="AlphaFoldDB" id="A0A6G4R1Z2"/>
<dbReference type="Gene3D" id="1.20.1600.10">
    <property type="entry name" value="Outer membrane efflux proteins (OEP)"/>
    <property type="match status" value="1"/>
</dbReference>
<reference evidence="10" key="1">
    <citation type="submission" date="2020-02" db="EMBL/GenBank/DDBJ databases">
        <authorList>
            <person name="Gao J."/>
            <person name="Sun J."/>
        </authorList>
    </citation>
    <scope>NUCLEOTIDE SEQUENCE</scope>
    <source>
        <strain evidence="10">602-2</strain>
    </source>
</reference>
<dbReference type="GO" id="GO:0015288">
    <property type="term" value="F:porin activity"/>
    <property type="evidence" value="ECO:0007669"/>
    <property type="project" value="TreeGrafter"/>
</dbReference>
<dbReference type="GO" id="GO:1990281">
    <property type="term" value="C:efflux pump complex"/>
    <property type="evidence" value="ECO:0007669"/>
    <property type="project" value="TreeGrafter"/>
</dbReference>
<evidence type="ECO:0000256" key="6">
    <source>
        <dbReference type="ARBA" id="ARBA00023136"/>
    </source>
</evidence>
<evidence type="ECO:0000256" key="5">
    <source>
        <dbReference type="ARBA" id="ARBA00022692"/>
    </source>
</evidence>
<accession>A0A6G4R1Z2</accession>
<dbReference type="InterPro" id="IPR003423">
    <property type="entry name" value="OMP_efflux"/>
</dbReference>
<gene>
    <name evidence="10" type="ORF">G5B46_19480</name>
</gene>
<keyword evidence="3" id="KW-0813">Transport</keyword>
<dbReference type="GO" id="GO:0009279">
    <property type="term" value="C:cell outer membrane"/>
    <property type="evidence" value="ECO:0007669"/>
    <property type="project" value="UniProtKB-SubCell"/>
</dbReference>
<evidence type="ECO:0000256" key="2">
    <source>
        <dbReference type="ARBA" id="ARBA00007613"/>
    </source>
</evidence>
<keyword evidence="7" id="KW-0998">Cell outer membrane</keyword>
<keyword evidence="4" id="KW-1134">Transmembrane beta strand</keyword>
<dbReference type="PANTHER" id="PTHR30026:SF22">
    <property type="entry name" value="OUTER MEMBRANE EFFLUX PROTEIN"/>
    <property type="match status" value="1"/>
</dbReference>
<comment type="caution">
    <text evidence="10">The sequence shown here is derived from an EMBL/GenBank/DDBJ whole genome shotgun (WGS) entry which is preliminary data.</text>
</comment>
<dbReference type="NCBIfam" id="TIGR01844">
    <property type="entry name" value="type_I_sec_TolC"/>
    <property type="match status" value="1"/>
</dbReference>
<evidence type="ECO:0000313" key="10">
    <source>
        <dbReference type="EMBL" id="NGM51801.1"/>
    </source>
</evidence>
<comment type="subcellular location">
    <subcellularLocation>
        <location evidence="1">Cell outer membrane</location>
    </subcellularLocation>
</comment>
<keyword evidence="5" id="KW-0812">Transmembrane</keyword>
<dbReference type="InterPro" id="IPR051906">
    <property type="entry name" value="TolC-like"/>
</dbReference>
<evidence type="ECO:0000256" key="4">
    <source>
        <dbReference type="ARBA" id="ARBA00022452"/>
    </source>
</evidence>
<dbReference type="InterPro" id="IPR010130">
    <property type="entry name" value="T1SS_OMP_TolC"/>
</dbReference>
<dbReference type="EMBL" id="JAAKGT010000011">
    <property type="protein sequence ID" value="NGM51801.1"/>
    <property type="molecule type" value="Genomic_DNA"/>
</dbReference>